<proteinExistence type="predicted"/>
<name>A0A1W1HA36_9BACT</name>
<protein>
    <submittedName>
        <fullName evidence="2">Uncharacterized protein</fullName>
    </submittedName>
</protein>
<accession>A0A1W1HA36</accession>
<feature type="chain" id="PRO_5013343133" evidence="1">
    <location>
        <begin position="29"/>
        <end position="794"/>
    </location>
</feature>
<dbReference type="Gene3D" id="3.40.50.10610">
    <property type="entry name" value="ABC-type transport auxiliary lipoprotein component"/>
    <property type="match status" value="1"/>
</dbReference>
<sequence length="794" mass="87800">MVVKKKQNRIKTVIACTLFFLFPFLMFCAPVQDKGKLKDGKLYGVTEGLFRGKWWNYYERALSFAEGDFLEDAERDLRVALNQRDPDQRRARTYGMHFVDYFPHRELGIVLLSMGRVSEAIDELETSLAAEDSAKAKFYLNRARKMLLMSQSGPGDVIPPEINITSLFSSSSSLSSSEPTLPSSAPSMSSSSAKVASDRLLSSSSVLTNNFVIDISGAITDQNYVYCVTVNNTPQFMELAEKKIRFEQRVNLVPGKNSIIIEAEDLMGNKTRKTIDVIADDVGPQISVLNYMNGQKVDQSSVELTISYYDDSGVDYLVINDDRLTSENRKNGILSKVVSLQPGKNTISMEALDRAGNRTRGQIDLFYGSSESKAASLNSAGDVYLALNDDYLLFNGYTSLNDDYLLFNGYASLNDEYSDLNGAYAVGEMKSVVVSDADPTGYIASNTSVASDAETKDSYPPEIVFRGLLRDMGTDSGIVMTGRQKDNRFLIEGQASDSGGIEGILINGRPVVESLAGKEIFFNRLVELVEGENVFSIEATDSVGNSVTKKVRVNRKIQKIDMNESRISLSIMPFKNECISPALAESVYNLFVDRVINDGRFNVVGRGEGLEAIMRELQLSQTDLVDKEKAVRAGRLVGSETIMFGKIIETPDSVELFVYLTDTETSRIMASHDVYDQRKGRNELEFLMQGLSSKFIYSVPLIEGKVLKAKGDKFFLDLGKTKHVNLQEGLKCIAYRSEPFVVDGMVLGEDITVLGTLVLKNVQEKISIASLVEGEVGMGDENLSIVDKDLVITK</sequence>
<evidence type="ECO:0000313" key="2">
    <source>
        <dbReference type="EMBL" id="SLM29350.1"/>
    </source>
</evidence>
<keyword evidence="3" id="KW-1185">Reference proteome</keyword>
<feature type="signal peptide" evidence="1">
    <location>
        <begin position="1"/>
        <end position="28"/>
    </location>
</feature>
<dbReference type="STRING" id="1246637.MTBBW1_1770008"/>
<dbReference type="Proteomes" id="UP000191931">
    <property type="component" value="Unassembled WGS sequence"/>
</dbReference>
<organism evidence="2 3">
    <name type="scientific">Desulfamplus magnetovallimortis</name>
    <dbReference type="NCBI Taxonomy" id="1246637"/>
    <lineage>
        <taxon>Bacteria</taxon>
        <taxon>Pseudomonadati</taxon>
        <taxon>Thermodesulfobacteriota</taxon>
        <taxon>Desulfobacteria</taxon>
        <taxon>Desulfobacterales</taxon>
        <taxon>Desulfobacteraceae</taxon>
        <taxon>Desulfamplus</taxon>
    </lineage>
</organism>
<dbReference type="AlphaFoldDB" id="A0A1W1HA36"/>
<dbReference type="InterPro" id="IPR013783">
    <property type="entry name" value="Ig-like_fold"/>
</dbReference>
<evidence type="ECO:0000256" key="1">
    <source>
        <dbReference type="SAM" id="SignalP"/>
    </source>
</evidence>
<gene>
    <name evidence="2" type="ORF">MTBBW1_1770008</name>
</gene>
<keyword evidence="1" id="KW-0732">Signal</keyword>
<dbReference type="InterPro" id="IPR005534">
    <property type="entry name" value="Curli_assmbl/transp-comp_CsgG"/>
</dbReference>
<dbReference type="Pfam" id="PF03783">
    <property type="entry name" value="CsgG"/>
    <property type="match status" value="1"/>
</dbReference>
<evidence type="ECO:0000313" key="3">
    <source>
        <dbReference type="Proteomes" id="UP000191931"/>
    </source>
</evidence>
<dbReference type="Gene3D" id="2.60.40.10">
    <property type="entry name" value="Immunoglobulins"/>
    <property type="match status" value="3"/>
</dbReference>
<reference evidence="2 3" key="1">
    <citation type="submission" date="2017-03" db="EMBL/GenBank/DDBJ databases">
        <authorList>
            <person name="Afonso C.L."/>
            <person name="Miller P.J."/>
            <person name="Scott M.A."/>
            <person name="Spackman E."/>
            <person name="Goraichik I."/>
            <person name="Dimitrov K.M."/>
            <person name="Suarez D.L."/>
            <person name="Swayne D.E."/>
        </authorList>
    </citation>
    <scope>NUCLEOTIDE SEQUENCE [LARGE SCALE GENOMIC DNA]</scope>
    <source>
        <strain evidence="2">PRJEB14757</strain>
    </source>
</reference>
<dbReference type="EMBL" id="FWEV01000087">
    <property type="protein sequence ID" value="SLM29350.1"/>
    <property type="molecule type" value="Genomic_DNA"/>
</dbReference>
<dbReference type="GO" id="GO:0030288">
    <property type="term" value="C:outer membrane-bounded periplasmic space"/>
    <property type="evidence" value="ECO:0007669"/>
    <property type="project" value="InterPro"/>
</dbReference>
<dbReference type="OrthoDB" id="262245at2"/>